<evidence type="ECO:0000256" key="7">
    <source>
        <dbReference type="ARBA" id="ARBA00048496"/>
    </source>
</evidence>
<evidence type="ECO:0000256" key="1">
    <source>
        <dbReference type="ARBA" id="ARBA00002204"/>
    </source>
</evidence>
<dbReference type="GO" id="GO:0004328">
    <property type="term" value="F:formamidase activity"/>
    <property type="evidence" value="ECO:0007669"/>
    <property type="project" value="InterPro"/>
</dbReference>
<organism evidence="10 11">
    <name type="scientific">Klugiella xanthotipulae</name>
    <dbReference type="NCBI Taxonomy" id="244735"/>
    <lineage>
        <taxon>Bacteria</taxon>
        <taxon>Bacillati</taxon>
        <taxon>Actinomycetota</taxon>
        <taxon>Actinomycetes</taxon>
        <taxon>Micrococcales</taxon>
        <taxon>Microbacteriaceae</taxon>
        <taxon>Klugiella</taxon>
    </lineage>
</organism>
<dbReference type="Proteomes" id="UP000318331">
    <property type="component" value="Unassembled WGS sequence"/>
</dbReference>
<feature type="binding site" evidence="9">
    <location>
        <position position="53"/>
    </location>
    <ligand>
        <name>Zn(2+)</name>
        <dbReference type="ChEBI" id="CHEBI:29105"/>
        <label>1</label>
    </ligand>
</feature>
<dbReference type="SUPFAM" id="SSF102198">
    <property type="entry name" value="Putative cyclase"/>
    <property type="match status" value="1"/>
</dbReference>
<feature type="binding site" evidence="9">
    <location>
        <position position="55"/>
    </location>
    <ligand>
        <name>Zn(2+)</name>
        <dbReference type="ChEBI" id="CHEBI:29105"/>
        <label>1</label>
    </ligand>
</feature>
<dbReference type="Gene3D" id="3.50.30.50">
    <property type="entry name" value="Putative cyclase"/>
    <property type="match status" value="1"/>
</dbReference>
<comment type="pathway">
    <text evidence="8 9">Amino-acid degradation; L-tryptophan degradation via kynurenine pathway; L-kynurenine from L-tryptophan: step 2/2.</text>
</comment>
<dbReference type="NCBIfam" id="TIGR03035">
    <property type="entry name" value="trp_arylform"/>
    <property type="match status" value="1"/>
</dbReference>
<dbReference type="GO" id="GO:0019441">
    <property type="term" value="P:L-tryptophan catabolic process to kynurenine"/>
    <property type="evidence" value="ECO:0007669"/>
    <property type="project" value="UniProtKB-UniRule"/>
</dbReference>
<reference evidence="10 11" key="1">
    <citation type="submission" date="2019-06" db="EMBL/GenBank/DDBJ databases">
        <title>Sequencing the genomes of 1000 actinobacteria strains.</title>
        <authorList>
            <person name="Klenk H.-P."/>
        </authorList>
    </citation>
    <scope>NUCLEOTIDE SEQUENCE [LARGE SCALE GENOMIC DNA]</scope>
    <source>
        <strain evidence="10 11">DSM 18031</strain>
    </source>
</reference>
<evidence type="ECO:0000256" key="5">
    <source>
        <dbReference type="ARBA" id="ARBA00022833"/>
    </source>
</evidence>
<feature type="binding site" evidence="9">
    <location>
        <position position="177"/>
    </location>
    <ligand>
        <name>Zn(2+)</name>
        <dbReference type="ChEBI" id="CHEBI:29105"/>
        <label>2</label>
    </ligand>
</feature>
<keyword evidence="6 9" id="KW-0823">Tryptophan catabolism</keyword>
<evidence type="ECO:0000256" key="6">
    <source>
        <dbReference type="ARBA" id="ARBA00023079"/>
    </source>
</evidence>
<comment type="similarity">
    <text evidence="9">Belongs to the Cyclase 1 superfamily. KynB family.</text>
</comment>
<dbReference type="GO" id="GO:0008270">
    <property type="term" value="F:zinc ion binding"/>
    <property type="evidence" value="ECO:0007669"/>
    <property type="project" value="UniProtKB-UniRule"/>
</dbReference>
<dbReference type="EC" id="3.5.1.9" evidence="9"/>
<dbReference type="InterPro" id="IPR007325">
    <property type="entry name" value="KFase/CYL"/>
</dbReference>
<keyword evidence="11" id="KW-1185">Reference proteome</keyword>
<dbReference type="HAMAP" id="MF_01969">
    <property type="entry name" value="KynB"/>
    <property type="match status" value="1"/>
</dbReference>
<dbReference type="RefSeq" id="WP_211344752.1">
    <property type="nucleotide sequence ID" value="NZ_BAAAYS010000014.1"/>
</dbReference>
<comment type="function">
    <text evidence="1 9">Catalyzes the hydrolysis of N-formyl-L-kynurenine to L-kynurenine, the second step in the kynurenine pathway of tryptophan degradation.</text>
</comment>
<evidence type="ECO:0000256" key="3">
    <source>
        <dbReference type="ARBA" id="ARBA00022723"/>
    </source>
</evidence>
<dbReference type="PANTHER" id="PTHR31118:SF32">
    <property type="entry name" value="KYNURENINE FORMAMIDASE"/>
    <property type="match status" value="1"/>
</dbReference>
<dbReference type="PANTHER" id="PTHR31118">
    <property type="entry name" value="CYCLASE-LIKE PROTEIN 2"/>
    <property type="match status" value="1"/>
</dbReference>
<name>A0A543I6J3_9MICO</name>
<feature type="binding site" evidence="9">
    <location>
        <position position="55"/>
    </location>
    <ligand>
        <name>Zn(2+)</name>
        <dbReference type="ChEBI" id="CHEBI:29105"/>
        <label>2</label>
    </ligand>
</feature>
<comment type="caution">
    <text evidence="10">The sequence shown here is derived from an EMBL/GenBank/DDBJ whole genome shotgun (WGS) entry which is preliminary data.</text>
</comment>
<feature type="binding site" evidence="9">
    <location>
        <position position="177"/>
    </location>
    <ligand>
        <name>Zn(2+)</name>
        <dbReference type="ChEBI" id="CHEBI:29105"/>
        <label>1</label>
    </ligand>
</feature>
<dbReference type="GO" id="GO:0004061">
    <property type="term" value="F:arylformamidase activity"/>
    <property type="evidence" value="ECO:0007669"/>
    <property type="project" value="UniProtKB-UniRule"/>
</dbReference>
<comment type="subunit">
    <text evidence="2 9">Homodimer.</text>
</comment>
<proteinExistence type="inferred from homology"/>
<sequence>MSAGIIDISPPVSSASPVWPGDTPFSAEPVWRVGAEGGVNVSRLVTTPHIGAHADAPLHVDPLGVAIGLVSLDPYLGPCQVLDCRAARGPVGVADVRAALARQPGTVAPRLLLRTYDTFPREWDGTFAGLLPELFDWFGLLRGGLLVGVDAASIDPVDSKRMLAHHAAAGAGVAILENLHLQHVPEGRYELIALPLRLADADASPVRAVLRNIQNSPQKSHPQE</sequence>
<accession>A0A543I6J3</accession>
<dbReference type="InterPro" id="IPR037175">
    <property type="entry name" value="KFase_sf"/>
</dbReference>
<gene>
    <name evidence="9" type="primary">kynB</name>
    <name evidence="10" type="ORF">FB466_1029</name>
</gene>
<dbReference type="InterPro" id="IPR017484">
    <property type="entry name" value="Kynurenine_formamidase_bac"/>
</dbReference>
<keyword evidence="5 9" id="KW-0862">Zinc</keyword>
<keyword evidence="4 9" id="KW-0378">Hydrolase</keyword>
<keyword evidence="3 9" id="KW-0479">Metal-binding</keyword>
<evidence type="ECO:0000256" key="8">
    <source>
        <dbReference type="ARBA" id="ARBA00060547"/>
    </source>
</evidence>
<evidence type="ECO:0000313" key="10">
    <source>
        <dbReference type="EMBL" id="TQM66198.1"/>
    </source>
</evidence>
<feature type="binding site" evidence="9">
    <location>
        <position position="49"/>
    </location>
    <ligand>
        <name>Zn(2+)</name>
        <dbReference type="ChEBI" id="CHEBI:29105"/>
        <label>1</label>
    </ligand>
</feature>
<protein>
    <recommendedName>
        <fullName evidence="9">Kynurenine formamidase</fullName>
        <shortName evidence="9">KFA</shortName>
        <shortName evidence="9">KFase</shortName>
        <ecNumber evidence="9">3.5.1.9</ecNumber>
    </recommendedName>
    <alternativeName>
        <fullName evidence="9">Arylformamidase</fullName>
    </alternativeName>
    <alternativeName>
        <fullName evidence="9">N-formylkynurenine formamidase</fullName>
        <shortName evidence="9">FKF</shortName>
    </alternativeName>
</protein>
<feature type="binding site" evidence="9">
    <location>
        <position position="165"/>
    </location>
    <ligand>
        <name>Zn(2+)</name>
        <dbReference type="ChEBI" id="CHEBI:29105"/>
        <label>2</label>
    </ligand>
</feature>
<comment type="catalytic activity">
    <reaction evidence="7 9">
        <text>N-formyl-L-kynurenine + H2O = L-kynurenine + formate + H(+)</text>
        <dbReference type="Rhea" id="RHEA:13009"/>
        <dbReference type="ChEBI" id="CHEBI:15377"/>
        <dbReference type="ChEBI" id="CHEBI:15378"/>
        <dbReference type="ChEBI" id="CHEBI:15740"/>
        <dbReference type="ChEBI" id="CHEBI:57959"/>
        <dbReference type="ChEBI" id="CHEBI:58629"/>
        <dbReference type="EC" id="3.5.1.9"/>
    </reaction>
</comment>
<dbReference type="EMBL" id="VFPN01000001">
    <property type="protein sequence ID" value="TQM66198.1"/>
    <property type="molecule type" value="Genomic_DNA"/>
</dbReference>
<evidence type="ECO:0000256" key="4">
    <source>
        <dbReference type="ARBA" id="ARBA00022801"/>
    </source>
</evidence>
<evidence type="ECO:0000256" key="2">
    <source>
        <dbReference type="ARBA" id="ARBA00011738"/>
    </source>
</evidence>
<comment type="cofactor">
    <cofactor evidence="9">
        <name>Zn(2+)</name>
        <dbReference type="ChEBI" id="CHEBI:29105"/>
    </cofactor>
    <text evidence="9">Binds 2 zinc ions per subunit.</text>
</comment>
<dbReference type="Pfam" id="PF04199">
    <property type="entry name" value="Cyclase"/>
    <property type="match status" value="1"/>
</dbReference>
<dbReference type="AlphaFoldDB" id="A0A543I6J3"/>
<dbReference type="FunFam" id="3.50.30.50:FF:000001">
    <property type="entry name" value="Kynurenine formamidase"/>
    <property type="match status" value="1"/>
</dbReference>
<feature type="active site" description="Proton donor/acceptor" evidence="9">
    <location>
        <position position="59"/>
    </location>
</feature>
<evidence type="ECO:0000256" key="9">
    <source>
        <dbReference type="HAMAP-Rule" id="MF_01969"/>
    </source>
</evidence>
<evidence type="ECO:0000313" key="11">
    <source>
        <dbReference type="Proteomes" id="UP000318331"/>
    </source>
</evidence>
<feature type="binding site" evidence="9">
    <location>
        <position position="19"/>
    </location>
    <ligand>
        <name>substrate</name>
    </ligand>
</feature>
<dbReference type="UniPathway" id="UPA00333">
    <property type="reaction ID" value="UER00454"/>
</dbReference>